<dbReference type="GO" id="GO:0016405">
    <property type="term" value="F:CoA-ligase activity"/>
    <property type="evidence" value="ECO:0007669"/>
    <property type="project" value="TreeGrafter"/>
</dbReference>
<dbReference type="Gene3D" id="3.40.50.12780">
    <property type="entry name" value="N-terminal domain of ligase-like"/>
    <property type="match status" value="1"/>
</dbReference>
<name>A0A9N9SKJ8_PHACE</name>
<dbReference type="InterPro" id="IPR000873">
    <property type="entry name" value="AMP-dep_synth/lig_dom"/>
</dbReference>
<dbReference type="GO" id="GO:0005777">
    <property type="term" value="C:peroxisome"/>
    <property type="evidence" value="ECO:0007669"/>
    <property type="project" value="UniProtKB-SubCell"/>
</dbReference>
<comment type="similarity">
    <text evidence="2">Belongs to the ATP-dependent AMP-binding enzyme family.</text>
</comment>
<evidence type="ECO:0000259" key="6">
    <source>
        <dbReference type="Pfam" id="PF13193"/>
    </source>
</evidence>
<dbReference type="InterPro" id="IPR025110">
    <property type="entry name" value="AMP-bd_C"/>
</dbReference>
<feature type="domain" description="AMP-dependent synthetase/ligase" evidence="5">
    <location>
        <begin position="24"/>
        <end position="391"/>
    </location>
</feature>
<proteinExistence type="inferred from homology"/>
<dbReference type="Gene3D" id="3.30.300.30">
    <property type="match status" value="1"/>
</dbReference>
<accession>A0A9N9SKJ8</accession>
<feature type="domain" description="AMP-binding enzyme C-terminal" evidence="6">
    <location>
        <begin position="442"/>
        <end position="516"/>
    </location>
</feature>
<gene>
    <name evidence="7" type="ORF">PHAECO_LOCUS10237</name>
</gene>
<comment type="subcellular location">
    <subcellularLocation>
        <location evidence="1">Peroxisome</location>
    </subcellularLocation>
</comment>
<evidence type="ECO:0000256" key="3">
    <source>
        <dbReference type="ARBA" id="ARBA00022598"/>
    </source>
</evidence>
<reference evidence="7" key="1">
    <citation type="submission" date="2022-01" db="EMBL/GenBank/DDBJ databases">
        <authorList>
            <person name="King R."/>
        </authorList>
    </citation>
    <scope>NUCLEOTIDE SEQUENCE</scope>
</reference>
<protein>
    <submittedName>
        <fullName evidence="7">Uncharacterized protein</fullName>
    </submittedName>
</protein>
<dbReference type="PROSITE" id="PS00455">
    <property type="entry name" value="AMP_BINDING"/>
    <property type="match status" value="1"/>
</dbReference>
<keyword evidence="3" id="KW-0436">Ligase</keyword>
<dbReference type="InterPro" id="IPR042099">
    <property type="entry name" value="ANL_N_sf"/>
</dbReference>
<dbReference type="SUPFAM" id="SSF56801">
    <property type="entry name" value="Acetyl-CoA synthetase-like"/>
    <property type="match status" value="1"/>
</dbReference>
<dbReference type="Pfam" id="PF00501">
    <property type="entry name" value="AMP-binding"/>
    <property type="match status" value="1"/>
</dbReference>
<dbReference type="InterPro" id="IPR020845">
    <property type="entry name" value="AMP-binding_CS"/>
</dbReference>
<dbReference type="Pfam" id="PF13193">
    <property type="entry name" value="AMP-binding_C"/>
    <property type="match status" value="1"/>
</dbReference>
<evidence type="ECO:0000259" key="5">
    <source>
        <dbReference type="Pfam" id="PF00501"/>
    </source>
</evidence>
<dbReference type="PANTHER" id="PTHR24096">
    <property type="entry name" value="LONG-CHAIN-FATTY-ACID--COA LIGASE"/>
    <property type="match status" value="1"/>
</dbReference>
<evidence type="ECO:0000256" key="4">
    <source>
        <dbReference type="ARBA" id="ARBA00023140"/>
    </source>
</evidence>
<dbReference type="PANTHER" id="PTHR24096:SF149">
    <property type="entry name" value="AMP-BINDING DOMAIN-CONTAINING PROTEIN-RELATED"/>
    <property type="match status" value="1"/>
</dbReference>
<dbReference type="InterPro" id="IPR045851">
    <property type="entry name" value="AMP-bd_C_sf"/>
</dbReference>
<evidence type="ECO:0000256" key="2">
    <source>
        <dbReference type="ARBA" id="ARBA00006432"/>
    </source>
</evidence>
<keyword evidence="8" id="KW-1185">Reference proteome</keyword>
<dbReference type="OrthoDB" id="10253869at2759"/>
<reference evidence="7" key="2">
    <citation type="submission" date="2022-10" db="EMBL/GenBank/DDBJ databases">
        <authorList>
            <consortium name="ENA_rothamsted_submissions"/>
            <consortium name="culmorum"/>
            <person name="King R."/>
        </authorList>
    </citation>
    <scope>NUCLEOTIDE SEQUENCE</scope>
</reference>
<evidence type="ECO:0000313" key="8">
    <source>
        <dbReference type="Proteomes" id="UP001153737"/>
    </source>
</evidence>
<evidence type="ECO:0000313" key="7">
    <source>
        <dbReference type="EMBL" id="CAG9823186.1"/>
    </source>
</evidence>
<keyword evidence="4" id="KW-0576">Peroxisome</keyword>
<dbReference type="AlphaFoldDB" id="A0A9N9SKJ8"/>
<organism evidence="7 8">
    <name type="scientific">Phaedon cochleariae</name>
    <name type="common">Mustard beetle</name>
    <dbReference type="NCBI Taxonomy" id="80249"/>
    <lineage>
        <taxon>Eukaryota</taxon>
        <taxon>Metazoa</taxon>
        <taxon>Ecdysozoa</taxon>
        <taxon>Arthropoda</taxon>
        <taxon>Hexapoda</taxon>
        <taxon>Insecta</taxon>
        <taxon>Pterygota</taxon>
        <taxon>Neoptera</taxon>
        <taxon>Endopterygota</taxon>
        <taxon>Coleoptera</taxon>
        <taxon>Polyphaga</taxon>
        <taxon>Cucujiformia</taxon>
        <taxon>Chrysomeloidea</taxon>
        <taxon>Chrysomelidae</taxon>
        <taxon>Chrysomelinae</taxon>
        <taxon>Chrysomelini</taxon>
        <taxon>Phaedon</taxon>
    </lineage>
</organism>
<sequence length="530" mass="59599">MRGKILSGGASDFEKVTDNLGVYFFEQADKFRDNVIQIHGDTGERETFASVKQRSIRFALSLRDLGVKPDDIVLTCLKMGMDTMIPVISTMFLGARFSAIDPVQTERDWTHCIGTVKPKIIVVDEEQVARLEKCLETRNFEPEIIVLGKSKVYKTFHDLVKPFPEEEKVFKPQRVDCHQTASILFSSGTTGLPKPMKLSHFGIINAEISFWKTGTMDPRVELLFSTFYWVTSMMALLRAMIAGGCRVLVPKFDPENALRIIQEHKVTNCFVAPSVTRQILAVKNKGDYDTSSVRSYVSGGTTMPPGQFEETRRLFKNAHVYNAYGCTEMSGFAICFDYKRDLSHFNNLKSVGKCVPDIQLKVIDEQTGEILGPNEHGEVCLKSIYAMIGYLNNDNSSKVDKDGFIKMGDRGYYDEDECIYIVGRSNENFKHGVVKVAPDYWESVLEEHPAVEEAGVLGIPHISDGFLPAACIVLKKGASATAAEIEEFFIQRMTERHRLLGGIKFVPELPKTPSSKIQRRYLLELFSNSN</sequence>
<evidence type="ECO:0000256" key="1">
    <source>
        <dbReference type="ARBA" id="ARBA00004275"/>
    </source>
</evidence>
<dbReference type="EMBL" id="OU896712">
    <property type="protein sequence ID" value="CAG9823186.1"/>
    <property type="molecule type" value="Genomic_DNA"/>
</dbReference>
<dbReference type="Proteomes" id="UP001153737">
    <property type="component" value="Chromosome 6"/>
</dbReference>